<dbReference type="InParanoid" id="A0A059AUG0"/>
<evidence type="ECO:0000256" key="8">
    <source>
        <dbReference type="PIRSR" id="PIRSR605150-2"/>
    </source>
</evidence>
<dbReference type="InterPro" id="IPR029044">
    <property type="entry name" value="Nucleotide-diphossugar_trans"/>
</dbReference>
<keyword evidence="10" id="KW-0732">Signal</keyword>
<evidence type="ECO:0000256" key="2">
    <source>
        <dbReference type="ARBA" id="ARBA00022676"/>
    </source>
</evidence>
<sequence length="516" mass="58938">MFLAELGLSFLWLLSQAFRWQPVRRTAYPERLPEDKELPPIDVFVCTADPDKEPTDDVMNTVVSAMALDYPPEKLHVYLSDDGGSTLTLHGTREAYDFARWWLPFCKRYGIKTRCPKAFFKEEEDGEGIGMSSENEFGSEKKIVKEKYELFKERVNEYRKRHRGDSSHTGRDHPPTIELRVSGVMSNSPYILVLDCDMYCNDPSSARQAMCFHLDPRLSPSLMLVQFPQMFHNISENDIYDSKLRPYFWTCWYGMDGLKGPVLSGTCFYIKRESLYRKPVQEGYDLMDLKKLFGHSNEFIKYLGQKEKPSKNTIAGDSAALMKETQVLTSCGYENGTKWGQEICLVNGISIYPEHLYEVVASGHSVQIFLNEQRIWMIKSTTCYVYGTIDAIMTQIGMRTASFLPTNKVDDNEQSKRYEMGIFDFQTSIMFLAPMVTLVILNMASFIGGVARVLTLGGFDKLFMQIALSFFVLVMSYPVIEAMVLRTDKGRIPRSVTILSAFLSLVLLLLGSSFLM</sequence>
<dbReference type="OMA" id="VMQDESH"/>
<dbReference type="EMBL" id="KK198760">
    <property type="protein sequence ID" value="KCW57404.1"/>
    <property type="molecule type" value="Genomic_DNA"/>
</dbReference>
<dbReference type="GO" id="GO:0005886">
    <property type="term" value="C:plasma membrane"/>
    <property type="evidence" value="ECO:0000318"/>
    <property type="project" value="GO_Central"/>
</dbReference>
<dbReference type="GO" id="GO:0009833">
    <property type="term" value="P:plant-type primary cell wall biogenesis"/>
    <property type="evidence" value="ECO:0000318"/>
    <property type="project" value="GO_Central"/>
</dbReference>
<dbReference type="STRING" id="71139.A0A059AUG0"/>
<evidence type="ECO:0000256" key="10">
    <source>
        <dbReference type="SAM" id="SignalP"/>
    </source>
</evidence>
<keyword evidence="7" id="KW-0961">Cell wall biogenesis/degradation</keyword>
<protein>
    <recommendedName>
        <fullName evidence="12">Glycosyltransferase 2-like domain-containing protein</fullName>
    </recommendedName>
</protein>
<dbReference type="GO" id="GO:0016760">
    <property type="term" value="F:cellulose synthase (UDP-forming) activity"/>
    <property type="evidence" value="ECO:0007669"/>
    <property type="project" value="InterPro"/>
</dbReference>
<keyword evidence="4 9" id="KW-0812">Transmembrane</keyword>
<dbReference type="Gene3D" id="3.90.550.10">
    <property type="entry name" value="Spore Coat Polysaccharide Biosynthesis Protein SpsA, Chain A"/>
    <property type="match status" value="2"/>
</dbReference>
<evidence type="ECO:0000256" key="3">
    <source>
        <dbReference type="ARBA" id="ARBA00022679"/>
    </source>
</evidence>
<organism evidence="11">
    <name type="scientific">Eucalyptus grandis</name>
    <name type="common">Flooded gum</name>
    <dbReference type="NCBI Taxonomy" id="71139"/>
    <lineage>
        <taxon>Eukaryota</taxon>
        <taxon>Viridiplantae</taxon>
        <taxon>Streptophyta</taxon>
        <taxon>Embryophyta</taxon>
        <taxon>Tracheophyta</taxon>
        <taxon>Spermatophyta</taxon>
        <taxon>Magnoliopsida</taxon>
        <taxon>eudicotyledons</taxon>
        <taxon>Gunneridae</taxon>
        <taxon>Pentapetalae</taxon>
        <taxon>rosids</taxon>
        <taxon>malvids</taxon>
        <taxon>Myrtales</taxon>
        <taxon>Myrtaceae</taxon>
        <taxon>Myrtoideae</taxon>
        <taxon>Eucalypteae</taxon>
        <taxon>Eucalyptus</taxon>
    </lineage>
</organism>
<dbReference type="Pfam" id="PF03552">
    <property type="entry name" value="Cellulose_synt"/>
    <property type="match status" value="3"/>
</dbReference>
<feature type="transmembrane region" description="Helical" evidence="9">
    <location>
        <begin position="429"/>
        <end position="450"/>
    </location>
</feature>
<dbReference type="FunFam" id="3.90.550.10:FF:000194">
    <property type="entry name" value="Cellulose synthase-like protein G2 isoform A"/>
    <property type="match status" value="1"/>
</dbReference>
<evidence type="ECO:0000256" key="5">
    <source>
        <dbReference type="ARBA" id="ARBA00022989"/>
    </source>
</evidence>
<feature type="transmembrane region" description="Helical" evidence="9">
    <location>
        <begin position="492"/>
        <end position="515"/>
    </location>
</feature>
<feature type="signal peptide" evidence="10">
    <location>
        <begin position="1"/>
        <end position="17"/>
    </location>
</feature>
<evidence type="ECO:0000256" key="6">
    <source>
        <dbReference type="ARBA" id="ARBA00023136"/>
    </source>
</evidence>
<keyword evidence="5 9" id="KW-1133">Transmembrane helix</keyword>
<evidence type="ECO:0000256" key="1">
    <source>
        <dbReference type="ARBA" id="ARBA00004127"/>
    </source>
</evidence>
<reference evidence="11" key="1">
    <citation type="submission" date="2013-07" db="EMBL/GenBank/DDBJ databases">
        <title>The genome of Eucalyptus grandis.</title>
        <authorList>
            <person name="Schmutz J."/>
            <person name="Hayes R."/>
            <person name="Myburg A."/>
            <person name="Tuskan G."/>
            <person name="Grattapaglia D."/>
            <person name="Rokhsar D.S."/>
        </authorList>
    </citation>
    <scope>NUCLEOTIDE SEQUENCE</scope>
    <source>
        <tissue evidence="11">Leaf extractions</tissue>
    </source>
</reference>
<feature type="binding site" evidence="8">
    <location>
        <position position="52"/>
    </location>
    <ligand>
        <name>UDP-alpha-D-glucose</name>
        <dbReference type="ChEBI" id="CHEBI:58885"/>
    </ligand>
</feature>
<comment type="subcellular location">
    <subcellularLocation>
        <location evidence="1">Endomembrane system</location>
        <topology evidence="1">Multi-pass membrane protein</topology>
    </subcellularLocation>
</comment>
<dbReference type="GO" id="GO:0030244">
    <property type="term" value="P:cellulose biosynthetic process"/>
    <property type="evidence" value="ECO:0000318"/>
    <property type="project" value="GO_Central"/>
</dbReference>
<dbReference type="PANTHER" id="PTHR13301">
    <property type="entry name" value="X-BOX TRANSCRIPTION FACTOR-RELATED"/>
    <property type="match status" value="1"/>
</dbReference>
<evidence type="ECO:0000256" key="9">
    <source>
        <dbReference type="SAM" id="Phobius"/>
    </source>
</evidence>
<dbReference type="SUPFAM" id="SSF53448">
    <property type="entry name" value="Nucleotide-diphospho-sugar transferases"/>
    <property type="match status" value="1"/>
</dbReference>
<dbReference type="AlphaFoldDB" id="A0A059AUG0"/>
<gene>
    <name evidence="11" type="ORF">EUGRSUZ_H00187</name>
</gene>
<dbReference type="GO" id="GO:0071555">
    <property type="term" value="P:cell wall organization"/>
    <property type="evidence" value="ECO:0007669"/>
    <property type="project" value="UniProtKB-KW"/>
</dbReference>
<evidence type="ECO:0008006" key="12">
    <source>
        <dbReference type="Google" id="ProtNLM"/>
    </source>
</evidence>
<dbReference type="GO" id="GO:0012505">
    <property type="term" value="C:endomembrane system"/>
    <property type="evidence" value="ECO:0007669"/>
    <property type="project" value="UniProtKB-SubCell"/>
</dbReference>
<feature type="binding site" evidence="8">
    <location>
        <position position="82"/>
    </location>
    <ligand>
        <name>UDP-alpha-D-glucose</name>
        <dbReference type="ChEBI" id="CHEBI:58885"/>
    </ligand>
</feature>
<evidence type="ECO:0000256" key="7">
    <source>
        <dbReference type="ARBA" id="ARBA00023316"/>
    </source>
</evidence>
<feature type="transmembrane region" description="Helical" evidence="9">
    <location>
        <begin position="462"/>
        <end position="480"/>
    </location>
</feature>
<dbReference type="GO" id="GO:0016759">
    <property type="term" value="F:cellulose synthase activity"/>
    <property type="evidence" value="ECO:0000318"/>
    <property type="project" value="GO_Central"/>
</dbReference>
<evidence type="ECO:0000313" key="11">
    <source>
        <dbReference type="EMBL" id="KCW57404.1"/>
    </source>
</evidence>
<proteinExistence type="predicted"/>
<keyword evidence="3" id="KW-0808">Transferase</keyword>
<accession>A0A059AUG0</accession>
<dbReference type="InterPro" id="IPR005150">
    <property type="entry name" value="Cellulose_synth"/>
</dbReference>
<name>A0A059AUG0_EUCGR</name>
<keyword evidence="6 9" id="KW-0472">Membrane</keyword>
<dbReference type="Gramene" id="KCW57404">
    <property type="protein sequence ID" value="KCW57404"/>
    <property type="gene ID" value="EUGRSUZ_H00187"/>
</dbReference>
<keyword evidence="2" id="KW-0328">Glycosyltransferase</keyword>
<feature type="binding site" evidence="8">
    <location>
        <position position="53"/>
    </location>
    <ligand>
        <name>UDP-alpha-D-glucose</name>
        <dbReference type="ChEBI" id="CHEBI:58885"/>
    </ligand>
</feature>
<feature type="chain" id="PRO_5001572755" description="Glycosyltransferase 2-like domain-containing protein" evidence="10">
    <location>
        <begin position="18"/>
        <end position="516"/>
    </location>
</feature>
<evidence type="ECO:0000256" key="4">
    <source>
        <dbReference type="ARBA" id="ARBA00022692"/>
    </source>
</evidence>